<keyword evidence="2" id="KW-1185">Reference proteome</keyword>
<dbReference type="HOGENOM" id="CLU_3310509_0_0_6"/>
<evidence type="ECO:0000313" key="2">
    <source>
        <dbReference type="Proteomes" id="UP000032266"/>
    </source>
</evidence>
<dbReference type="Proteomes" id="UP000032266">
    <property type="component" value="Chromosome"/>
</dbReference>
<reference evidence="1 2" key="1">
    <citation type="submission" date="2014-01" db="EMBL/GenBank/DDBJ databases">
        <title>Full genme sequencing of cellulolytic bacterium Gynuella sunshinyii YC6258T gen. nov., sp. nov.</title>
        <authorList>
            <person name="Khan H."/>
            <person name="Chung E.J."/>
            <person name="Chung Y.R."/>
        </authorList>
    </citation>
    <scope>NUCLEOTIDE SEQUENCE [LARGE SCALE GENOMIC DNA]</scope>
    <source>
        <strain evidence="1 2">YC6258</strain>
    </source>
</reference>
<name>A0A0C5V028_9GAMM</name>
<sequence length="39" mass="4511">MQLPPYTSVICWQHSFTKQTVTSSCEKLGSEKVFLVFIF</sequence>
<proteinExistence type="predicted"/>
<gene>
    <name evidence="1" type="ORF">YC6258_00875</name>
</gene>
<dbReference type="EMBL" id="CP007142">
    <property type="protein sequence ID" value="AJQ92925.1"/>
    <property type="molecule type" value="Genomic_DNA"/>
</dbReference>
<accession>A0A0C5V028</accession>
<protein>
    <submittedName>
        <fullName evidence="1">Uncharacterized protein</fullName>
    </submittedName>
</protein>
<organism evidence="1 2">
    <name type="scientific">Gynuella sunshinyii YC6258</name>
    <dbReference type="NCBI Taxonomy" id="1445510"/>
    <lineage>
        <taxon>Bacteria</taxon>
        <taxon>Pseudomonadati</taxon>
        <taxon>Pseudomonadota</taxon>
        <taxon>Gammaproteobacteria</taxon>
        <taxon>Oceanospirillales</taxon>
        <taxon>Saccharospirillaceae</taxon>
        <taxon>Gynuella</taxon>
    </lineage>
</organism>
<dbReference type="AlphaFoldDB" id="A0A0C5V028"/>
<evidence type="ECO:0000313" key="1">
    <source>
        <dbReference type="EMBL" id="AJQ92925.1"/>
    </source>
</evidence>
<dbReference type="KEGG" id="gsn:YC6258_00875"/>